<accession>A0A0W4ZWG4</accession>
<evidence type="ECO:0000256" key="1">
    <source>
        <dbReference type="SAM" id="MobiDB-lite"/>
    </source>
</evidence>
<protein>
    <submittedName>
        <fullName evidence="2">Uncharacterized protein</fullName>
    </submittedName>
</protein>
<evidence type="ECO:0000313" key="3">
    <source>
        <dbReference type="Proteomes" id="UP000053447"/>
    </source>
</evidence>
<proteinExistence type="predicted"/>
<reference evidence="3" key="1">
    <citation type="journal article" date="2016" name="Nat. Commun.">
        <title>Genome analysis of three Pneumocystis species reveals adaptation mechanisms to life exclusively in mammalian hosts.</title>
        <authorList>
            <person name="Ma L."/>
            <person name="Chen Z."/>
            <person name="Huang D.W."/>
            <person name="Kutty G."/>
            <person name="Ishihara M."/>
            <person name="Wang H."/>
            <person name="Abouelleil A."/>
            <person name="Bishop L."/>
            <person name="Davey E."/>
            <person name="Deng R."/>
            <person name="Deng X."/>
            <person name="Fan L."/>
            <person name="Fantoni G."/>
            <person name="Fitzgerald M."/>
            <person name="Gogineni E."/>
            <person name="Goldberg J.M."/>
            <person name="Handley G."/>
            <person name="Hu X."/>
            <person name="Huber C."/>
            <person name="Jiao X."/>
            <person name="Jones K."/>
            <person name="Levin J.Z."/>
            <person name="Liu Y."/>
            <person name="Macdonald P."/>
            <person name="Melnikov A."/>
            <person name="Raley C."/>
            <person name="Sassi M."/>
            <person name="Sherman B.T."/>
            <person name="Song X."/>
            <person name="Sykes S."/>
            <person name="Tran B."/>
            <person name="Walsh L."/>
            <person name="Xia Y."/>
            <person name="Yang J."/>
            <person name="Young S."/>
            <person name="Zeng Q."/>
            <person name="Zheng X."/>
            <person name="Stephens R."/>
            <person name="Nusbaum C."/>
            <person name="Birren B.W."/>
            <person name="Azadi P."/>
            <person name="Lempicki R.A."/>
            <person name="Cuomo C.A."/>
            <person name="Kovacs J.A."/>
        </authorList>
    </citation>
    <scope>NUCLEOTIDE SEQUENCE [LARGE SCALE GENOMIC DNA]</scope>
    <source>
        <strain evidence="3">RU7</strain>
    </source>
</reference>
<feature type="compositionally biased region" description="Polar residues" evidence="1">
    <location>
        <begin position="1"/>
        <end position="16"/>
    </location>
</feature>
<comment type="caution">
    <text evidence="2">The sequence shown here is derived from an EMBL/GenBank/DDBJ whole genome shotgun (WGS) entry which is preliminary data.</text>
</comment>
<gene>
    <name evidence="2" type="ORF">T551_00207</name>
</gene>
<dbReference type="VEuPathDB" id="FungiDB:T551_00207"/>
<dbReference type="OrthoDB" id="9834376at2759"/>
<dbReference type="AlphaFoldDB" id="A0A0W4ZWG4"/>
<organism evidence="2 3">
    <name type="scientific">Pneumocystis jirovecii (strain RU7)</name>
    <name type="common">Human pneumocystis pneumonia agent</name>
    <dbReference type="NCBI Taxonomy" id="1408657"/>
    <lineage>
        <taxon>Eukaryota</taxon>
        <taxon>Fungi</taxon>
        <taxon>Dikarya</taxon>
        <taxon>Ascomycota</taxon>
        <taxon>Taphrinomycotina</taxon>
        <taxon>Pneumocystomycetes</taxon>
        <taxon>Pneumocystaceae</taxon>
        <taxon>Pneumocystis</taxon>
    </lineage>
</organism>
<name>A0A0W4ZWG4_PNEJ7</name>
<dbReference type="Proteomes" id="UP000053447">
    <property type="component" value="Unassembled WGS sequence"/>
</dbReference>
<feature type="region of interest" description="Disordered" evidence="1">
    <location>
        <begin position="1"/>
        <end position="65"/>
    </location>
</feature>
<sequence>MAAASVAQNWTTEQPQSSSRISKSRVSFSHAYPHYNKSDHNTNHYGFSRNGSIPIPNRPQDNRYSTTRPLLRVNLRSASAINMNHIYMQHHRPYASVFSPGYLRKELQRSIHSKEHPLIPSIHSLHHVYRRSSGKYPLDKRLGVTHSNKNHEKSFSNAPISSIYNTNSHVSNETFQTEDTRILHYSTKINNTQALPKLSKNAEQDFFIPFTNNNKDVPSHSFNENIEPNISNDSSKIRSLEANTISEHNGNFFVPETSNNEHNVTQNNQPSQTKSLKAKILKVLSFSSLPALETISTNNPDHIKSHTYTQNTLNNTTQSSNIDINSDIYSFSKKTASSDNVSISSTASSASIMLRKISKEGKGMLKKSKKTLSNILRNSLHFENTNAAISKECKKNIIEDISKASVKIESIQDSFQVNTKNFEITENDNNNLLTVNLDNHAEEQSKSIYQEKDDSESKLTYENISVNTTSTNDPIKENEEDQPTYFKPFPNTKKGILKCITPNCYNFLTGLDTDWSSTASNFKSSHSLTDLTIQFTPPTPLELVTFNDVPNALSAETSITKNTKSLSFSPKITIYDTWPSFEYDRRGEIATCNRLTPILAQRIKEELNTYKLDEMVAISNLIFYITYFRLYMNRVEDLPIFLTD</sequence>
<dbReference type="STRING" id="1408657.A0A0W4ZWG4"/>
<dbReference type="EMBL" id="LFWA01000001">
    <property type="protein sequence ID" value="KTW32722.1"/>
    <property type="molecule type" value="Genomic_DNA"/>
</dbReference>
<dbReference type="RefSeq" id="XP_018231414.1">
    <property type="nucleotide sequence ID" value="XM_018372474.1"/>
</dbReference>
<evidence type="ECO:0000313" key="2">
    <source>
        <dbReference type="EMBL" id="KTW32722.1"/>
    </source>
</evidence>
<dbReference type="GeneID" id="28938729"/>
<feature type="compositionally biased region" description="Low complexity" evidence="1">
    <location>
        <begin position="17"/>
        <end position="29"/>
    </location>
</feature>
<keyword evidence="3" id="KW-1185">Reference proteome</keyword>